<evidence type="ECO:0000313" key="8">
    <source>
        <dbReference type="Proteomes" id="UP000285301"/>
    </source>
</evidence>
<name>A0A3S3S540_9ACAR</name>
<feature type="domain" description="SLC26A/SulP transporter" evidence="6">
    <location>
        <begin position="386"/>
        <end position="494"/>
    </location>
</feature>
<dbReference type="EMBL" id="NCKU01002584">
    <property type="protein sequence ID" value="RWS09280.1"/>
    <property type="molecule type" value="Genomic_DNA"/>
</dbReference>
<dbReference type="InterPro" id="IPR011547">
    <property type="entry name" value="SLC26A/SulP_dom"/>
</dbReference>
<protein>
    <submittedName>
        <fullName evidence="7">Sulfate/anion exchanger-like protein</fullName>
    </submittedName>
</protein>
<feature type="transmembrane region" description="Helical" evidence="5">
    <location>
        <begin position="83"/>
        <end position="100"/>
    </location>
</feature>
<dbReference type="STRING" id="1965070.A0A3S3S540"/>
<feature type="transmembrane region" description="Helical" evidence="5">
    <location>
        <begin position="484"/>
        <end position="517"/>
    </location>
</feature>
<feature type="transmembrane region" description="Helical" evidence="5">
    <location>
        <begin position="156"/>
        <end position="177"/>
    </location>
</feature>
<comment type="subcellular location">
    <subcellularLocation>
        <location evidence="1">Membrane</location>
        <topology evidence="1">Multi-pass membrane protein</topology>
    </subcellularLocation>
</comment>
<evidence type="ECO:0000256" key="1">
    <source>
        <dbReference type="ARBA" id="ARBA00004141"/>
    </source>
</evidence>
<feature type="domain" description="SLC26A/SulP transporter" evidence="6">
    <location>
        <begin position="54"/>
        <end position="323"/>
    </location>
</feature>
<reference evidence="7 8" key="1">
    <citation type="journal article" date="2018" name="Gigascience">
        <title>Genomes of trombidid mites reveal novel predicted allergens and laterally-transferred genes associated with secondary metabolism.</title>
        <authorList>
            <person name="Dong X."/>
            <person name="Chaisiri K."/>
            <person name="Xia D."/>
            <person name="Armstrong S.D."/>
            <person name="Fang Y."/>
            <person name="Donnelly M.J."/>
            <person name="Kadowaki T."/>
            <person name="McGarry J.W."/>
            <person name="Darby A.C."/>
            <person name="Makepeace B.L."/>
        </authorList>
    </citation>
    <scope>NUCLEOTIDE SEQUENCE [LARGE SCALE GENOMIC DNA]</scope>
    <source>
        <strain evidence="7">UoL-WK</strain>
    </source>
</reference>
<dbReference type="GO" id="GO:0016020">
    <property type="term" value="C:membrane"/>
    <property type="evidence" value="ECO:0007669"/>
    <property type="project" value="UniProtKB-SubCell"/>
</dbReference>
<dbReference type="GO" id="GO:0055085">
    <property type="term" value="P:transmembrane transport"/>
    <property type="evidence" value="ECO:0007669"/>
    <property type="project" value="InterPro"/>
</dbReference>
<evidence type="ECO:0000256" key="3">
    <source>
        <dbReference type="ARBA" id="ARBA00022989"/>
    </source>
</evidence>
<feature type="non-terminal residue" evidence="7">
    <location>
        <position position="554"/>
    </location>
</feature>
<dbReference type="Proteomes" id="UP000285301">
    <property type="component" value="Unassembled WGS sequence"/>
</dbReference>
<feature type="transmembrane region" description="Helical" evidence="5">
    <location>
        <begin position="207"/>
        <end position="227"/>
    </location>
</feature>
<dbReference type="InterPro" id="IPR001902">
    <property type="entry name" value="SLC26A/SulP_fam"/>
</dbReference>
<keyword evidence="8" id="KW-1185">Reference proteome</keyword>
<feature type="transmembrane region" description="Helical" evidence="5">
    <location>
        <begin position="271"/>
        <end position="294"/>
    </location>
</feature>
<sequence length="554" mass="61791">MDANVETDEYEREDPPLTIRTCWSWLRTHYFSCDACKRRIPFIQWLPGYEFEEFKGDLIAGLSVACTLIPQALGLALLANLPITYGLYSSIFGPFVYAIFGSCKDCNIGPTAIQAIFAGYYVAIGGPNYAILLTFFAALIQILVGLLSLDFIVDFFSFAVISAFINAASLTVIVSQLPGFFGIPTTRARPPNCLLRLIDFFEDIPEISTLDTLLGCLCVLFILTIKFSGDHIREKWKDDYTVIEEEAEETEHQSLLRKLKRRPPKRVLKSIMHWITLARNLIIVILCAIVAYALRHSHPFRLTKHLKPGLPSFSPPQFSMNQTETYEGRTLRFVRSFGEIFQDLSPGWILMPFLAALGAVSIPKAISTSTQNPVPRRLLGNKIPVKNFDPSQEILTLGLANLFGAFFKSFPVAISFSRSVIAHTSGVKTQFNNIITGIIVLLALMPVVSPAFHYIPITTLSSVIICAVILIIKPKDVVIAYRTNFVDFLLYLITFILTLTAGLAAGVLVGLILNLIILLTKITRPYVETKFARTPTEEGEQQFGFPYAIIKPSQ</sequence>
<evidence type="ECO:0000256" key="5">
    <source>
        <dbReference type="SAM" id="Phobius"/>
    </source>
</evidence>
<organism evidence="7 8">
    <name type="scientific">Dinothrombium tinctorium</name>
    <dbReference type="NCBI Taxonomy" id="1965070"/>
    <lineage>
        <taxon>Eukaryota</taxon>
        <taxon>Metazoa</taxon>
        <taxon>Ecdysozoa</taxon>
        <taxon>Arthropoda</taxon>
        <taxon>Chelicerata</taxon>
        <taxon>Arachnida</taxon>
        <taxon>Acari</taxon>
        <taxon>Acariformes</taxon>
        <taxon>Trombidiformes</taxon>
        <taxon>Prostigmata</taxon>
        <taxon>Anystina</taxon>
        <taxon>Parasitengona</taxon>
        <taxon>Trombidioidea</taxon>
        <taxon>Trombidiidae</taxon>
        <taxon>Dinothrombium</taxon>
    </lineage>
</organism>
<dbReference type="OrthoDB" id="288203at2759"/>
<keyword evidence="4 5" id="KW-0472">Membrane</keyword>
<feature type="transmembrane region" description="Helical" evidence="5">
    <location>
        <begin position="129"/>
        <end position="149"/>
    </location>
</feature>
<evidence type="ECO:0000256" key="2">
    <source>
        <dbReference type="ARBA" id="ARBA00022692"/>
    </source>
</evidence>
<gene>
    <name evidence="7" type="ORF">B4U79_09838</name>
</gene>
<dbReference type="Pfam" id="PF00916">
    <property type="entry name" value="Sulfate_transp"/>
    <property type="match status" value="2"/>
</dbReference>
<comment type="caution">
    <text evidence="7">The sequence shown here is derived from an EMBL/GenBank/DDBJ whole genome shotgun (WGS) entry which is preliminary data.</text>
</comment>
<evidence type="ECO:0000256" key="4">
    <source>
        <dbReference type="ARBA" id="ARBA00023136"/>
    </source>
</evidence>
<dbReference type="AlphaFoldDB" id="A0A3S3S540"/>
<feature type="transmembrane region" description="Helical" evidence="5">
    <location>
        <begin position="394"/>
        <end position="417"/>
    </location>
</feature>
<evidence type="ECO:0000313" key="7">
    <source>
        <dbReference type="EMBL" id="RWS09280.1"/>
    </source>
</evidence>
<feature type="transmembrane region" description="Helical" evidence="5">
    <location>
        <begin position="429"/>
        <end position="448"/>
    </location>
</feature>
<keyword evidence="3 5" id="KW-1133">Transmembrane helix</keyword>
<proteinExistence type="predicted"/>
<evidence type="ECO:0000259" key="6">
    <source>
        <dbReference type="Pfam" id="PF00916"/>
    </source>
</evidence>
<feature type="transmembrane region" description="Helical" evidence="5">
    <location>
        <begin position="107"/>
        <end position="123"/>
    </location>
</feature>
<keyword evidence="2 5" id="KW-0812">Transmembrane</keyword>
<accession>A0A3S3S540</accession>
<feature type="transmembrane region" description="Helical" evidence="5">
    <location>
        <begin position="454"/>
        <end position="472"/>
    </location>
</feature>
<dbReference type="PANTHER" id="PTHR11814">
    <property type="entry name" value="SULFATE TRANSPORTER"/>
    <property type="match status" value="1"/>
</dbReference>